<name>A0A8J2KD34_9HEXA</name>
<gene>
    <name evidence="1" type="ORF">AFUS01_LOCUS22585</name>
</gene>
<feature type="non-terminal residue" evidence="1">
    <location>
        <position position="37"/>
    </location>
</feature>
<dbReference type="OrthoDB" id="19657at2759"/>
<accession>A0A8J2KD34</accession>
<keyword evidence="2" id="KW-1185">Reference proteome</keyword>
<dbReference type="AlphaFoldDB" id="A0A8J2KD34"/>
<comment type="caution">
    <text evidence="1">The sequence shown here is derived from an EMBL/GenBank/DDBJ whole genome shotgun (WGS) entry which is preliminary data.</text>
</comment>
<organism evidence="1 2">
    <name type="scientific">Allacma fusca</name>
    <dbReference type="NCBI Taxonomy" id="39272"/>
    <lineage>
        <taxon>Eukaryota</taxon>
        <taxon>Metazoa</taxon>
        <taxon>Ecdysozoa</taxon>
        <taxon>Arthropoda</taxon>
        <taxon>Hexapoda</taxon>
        <taxon>Collembola</taxon>
        <taxon>Symphypleona</taxon>
        <taxon>Sminthuridae</taxon>
        <taxon>Allacma</taxon>
    </lineage>
</organism>
<protein>
    <submittedName>
        <fullName evidence="1">Uncharacterized protein</fullName>
    </submittedName>
</protein>
<evidence type="ECO:0000313" key="2">
    <source>
        <dbReference type="Proteomes" id="UP000708208"/>
    </source>
</evidence>
<reference evidence="1" key="1">
    <citation type="submission" date="2021-06" db="EMBL/GenBank/DDBJ databases">
        <authorList>
            <person name="Hodson N. C."/>
            <person name="Mongue J. A."/>
            <person name="Jaron S. K."/>
        </authorList>
    </citation>
    <scope>NUCLEOTIDE SEQUENCE</scope>
</reference>
<dbReference type="Proteomes" id="UP000708208">
    <property type="component" value="Unassembled WGS sequence"/>
</dbReference>
<proteinExistence type="predicted"/>
<dbReference type="EMBL" id="CAJVCH010264528">
    <property type="protein sequence ID" value="CAG7734182.1"/>
    <property type="molecule type" value="Genomic_DNA"/>
</dbReference>
<sequence>MKAPFVKVYGEEYLRRSWDGWAESIMRFYYEEGGDMG</sequence>
<evidence type="ECO:0000313" key="1">
    <source>
        <dbReference type="EMBL" id="CAG7734182.1"/>
    </source>
</evidence>